<protein>
    <submittedName>
        <fullName evidence="2">Uncharacterized protein</fullName>
    </submittedName>
</protein>
<evidence type="ECO:0000313" key="2">
    <source>
        <dbReference type="EMBL" id="KAK1278842.1"/>
    </source>
</evidence>
<reference evidence="2" key="2">
    <citation type="submission" date="2023-06" db="EMBL/GenBank/DDBJ databases">
        <authorList>
            <person name="Ma L."/>
            <person name="Liu K.-W."/>
            <person name="Li Z."/>
            <person name="Hsiao Y.-Y."/>
            <person name="Qi Y."/>
            <person name="Fu T."/>
            <person name="Tang G."/>
            <person name="Zhang D."/>
            <person name="Sun W.-H."/>
            <person name="Liu D.-K."/>
            <person name="Li Y."/>
            <person name="Chen G.-Z."/>
            <person name="Liu X.-D."/>
            <person name="Liao X.-Y."/>
            <person name="Jiang Y.-T."/>
            <person name="Yu X."/>
            <person name="Hao Y."/>
            <person name="Huang J."/>
            <person name="Zhao X.-W."/>
            <person name="Ke S."/>
            <person name="Chen Y.-Y."/>
            <person name="Wu W.-L."/>
            <person name="Hsu J.-L."/>
            <person name="Lin Y.-F."/>
            <person name="Huang M.-D."/>
            <person name="Li C.-Y."/>
            <person name="Huang L."/>
            <person name="Wang Z.-W."/>
            <person name="Zhao X."/>
            <person name="Zhong W.-Y."/>
            <person name="Peng D.-H."/>
            <person name="Ahmad S."/>
            <person name="Lan S."/>
            <person name="Zhang J.-S."/>
            <person name="Tsai W.-C."/>
            <person name="Van De Peer Y."/>
            <person name="Liu Z.-J."/>
        </authorList>
    </citation>
    <scope>NUCLEOTIDE SEQUENCE</scope>
    <source>
        <strain evidence="2">SCP</strain>
        <tissue evidence="2">Leaves</tissue>
    </source>
</reference>
<evidence type="ECO:0000256" key="1">
    <source>
        <dbReference type="SAM" id="MobiDB-lite"/>
    </source>
</evidence>
<dbReference type="AlphaFoldDB" id="A0AAV9BRQ0"/>
<accession>A0AAV9BRQ0</accession>
<gene>
    <name evidence="2" type="ORF">QJS04_geneDACA023695</name>
</gene>
<name>A0AAV9BRQ0_ACOGR</name>
<dbReference type="EMBL" id="JAUJYN010000002">
    <property type="protein sequence ID" value="KAK1278842.1"/>
    <property type="molecule type" value="Genomic_DNA"/>
</dbReference>
<dbReference type="Proteomes" id="UP001179952">
    <property type="component" value="Unassembled WGS sequence"/>
</dbReference>
<proteinExistence type="predicted"/>
<keyword evidence="3" id="KW-1185">Reference proteome</keyword>
<organism evidence="2 3">
    <name type="scientific">Acorus gramineus</name>
    <name type="common">Dwarf sweet flag</name>
    <dbReference type="NCBI Taxonomy" id="55184"/>
    <lineage>
        <taxon>Eukaryota</taxon>
        <taxon>Viridiplantae</taxon>
        <taxon>Streptophyta</taxon>
        <taxon>Embryophyta</taxon>
        <taxon>Tracheophyta</taxon>
        <taxon>Spermatophyta</taxon>
        <taxon>Magnoliopsida</taxon>
        <taxon>Liliopsida</taxon>
        <taxon>Acoraceae</taxon>
        <taxon>Acorus</taxon>
    </lineage>
</organism>
<evidence type="ECO:0000313" key="3">
    <source>
        <dbReference type="Proteomes" id="UP001179952"/>
    </source>
</evidence>
<comment type="caution">
    <text evidence="2">The sequence shown here is derived from an EMBL/GenBank/DDBJ whole genome shotgun (WGS) entry which is preliminary data.</text>
</comment>
<reference evidence="2" key="1">
    <citation type="journal article" date="2023" name="Nat. Commun.">
        <title>Diploid and tetraploid genomes of Acorus and the evolution of monocots.</title>
        <authorList>
            <person name="Ma L."/>
            <person name="Liu K.W."/>
            <person name="Li Z."/>
            <person name="Hsiao Y.Y."/>
            <person name="Qi Y."/>
            <person name="Fu T."/>
            <person name="Tang G.D."/>
            <person name="Zhang D."/>
            <person name="Sun W.H."/>
            <person name="Liu D.K."/>
            <person name="Li Y."/>
            <person name="Chen G.Z."/>
            <person name="Liu X.D."/>
            <person name="Liao X.Y."/>
            <person name="Jiang Y.T."/>
            <person name="Yu X."/>
            <person name="Hao Y."/>
            <person name="Huang J."/>
            <person name="Zhao X.W."/>
            <person name="Ke S."/>
            <person name="Chen Y.Y."/>
            <person name="Wu W.L."/>
            <person name="Hsu J.L."/>
            <person name="Lin Y.F."/>
            <person name="Huang M.D."/>
            <person name="Li C.Y."/>
            <person name="Huang L."/>
            <person name="Wang Z.W."/>
            <person name="Zhao X."/>
            <person name="Zhong W.Y."/>
            <person name="Peng D.H."/>
            <person name="Ahmad S."/>
            <person name="Lan S."/>
            <person name="Zhang J.S."/>
            <person name="Tsai W.C."/>
            <person name="Van de Peer Y."/>
            <person name="Liu Z.J."/>
        </authorList>
    </citation>
    <scope>NUCLEOTIDE SEQUENCE</scope>
    <source>
        <strain evidence="2">SCP</strain>
    </source>
</reference>
<sequence length="93" mass="9695">MAVTKTKAVKWRPVKWAGGKVPRKQLVVKTTVPPPRATGGVTRSGCEGAPVSESSEEGGIRCEGVPVSEAVEGGRGRVQDPNQVPKLCSCDAP</sequence>
<feature type="region of interest" description="Disordered" evidence="1">
    <location>
        <begin position="73"/>
        <end position="93"/>
    </location>
</feature>
<feature type="region of interest" description="Disordered" evidence="1">
    <location>
        <begin position="31"/>
        <end position="60"/>
    </location>
</feature>